<gene>
    <name evidence="4" type="ORF">GRI89_08830</name>
</gene>
<dbReference type="PROSITE" id="PS51186">
    <property type="entry name" value="GNAT"/>
    <property type="match status" value="1"/>
</dbReference>
<keyword evidence="2 4" id="KW-0012">Acyltransferase</keyword>
<feature type="domain" description="N-acetyltransferase" evidence="3">
    <location>
        <begin position="1"/>
        <end position="138"/>
    </location>
</feature>
<keyword evidence="1 4" id="KW-0808">Transferase</keyword>
<dbReference type="EC" id="2.3.1.-" evidence="4"/>
<dbReference type="NCBIfam" id="NF002959">
    <property type="entry name" value="PRK03624.1"/>
    <property type="match status" value="1"/>
</dbReference>
<protein>
    <submittedName>
        <fullName evidence="4">GNAT family acetyltransferase</fullName>
        <ecNumber evidence="4">2.3.1.-</ecNumber>
    </submittedName>
</protein>
<reference evidence="4 5" key="1">
    <citation type="submission" date="2019-12" db="EMBL/GenBank/DDBJ databases">
        <title>Genomic-based taxomic classification of the family Erythrobacteraceae.</title>
        <authorList>
            <person name="Xu L."/>
        </authorList>
    </citation>
    <scope>NUCLEOTIDE SEQUENCE [LARGE SCALE GENOMIC DNA]</scope>
    <source>
        <strain evidence="4 5">MCCC 1K01500</strain>
    </source>
</reference>
<keyword evidence="5" id="KW-1185">Reference proteome</keyword>
<evidence type="ECO:0000256" key="2">
    <source>
        <dbReference type="ARBA" id="ARBA00023315"/>
    </source>
</evidence>
<accession>A0A6I4SUU9</accession>
<dbReference type="RefSeq" id="WP_159794231.1">
    <property type="nucleotide sequence ID" value="NZ_WTYM01000036.1"/>
</dbReference>
<dbReference type="InterPro" id="IPR016181">
    <property type="entry name" value="Acyl_CoA_acyltransferase"/>
</dbReference>
<dbReference type="Proteomes" id="UP000433652">
    <property type="component" value="Unassembled WGS sequence"/>
</dbReference>
<evidence type="ECO:0000313" key="5">
    <source>
        <dbReference type="Proteomes" id="UP000433652"/>
    </source>
</evidence>
<dbReference type="SUPFAM" id="SSF55729">
    <property type="entry name" value="Acyl-CoA N-acyltransferases (Nat)"/>
    <property type="match status" value="1"/>
</dbReference>
<sequence length="138" mass="15110">MIREATAADQSAVTALWEVCGLTRPWNDPVADFTRALGFDGSTVFVVEVDGLIVASAMTGYDGHRGWVYYLAVAPEHRQQGLARQLLTACEVWLAALGCPKVELMVRDGNPDAAVYEKLGWEAQPVRVFARCIAKRDA</sequence>
<dbReference type="OrthoDB" id="1821130at2"/>
<dbReference type="InterPro" id="IPR000182">
    <property type="entry name" value="GNAT_dom"/>
</dbReference>
<dbReference type="AlphaFoldDB" id="A0A6I4SUU9"/>
<dbReference type="CDD" id="cd04301">
    <property type="entry name" value="NAT_SF"/>
    <property type="match status" value="1"/>
</dbReference>
<dbReference type="Pfam" id="PF00583">
    <property type="entry name" value="Acetyltransf_1"/>
    <property type="match status" value="1"/>
</dbReference>
<proteinExistence type="predicted"/>
<dbReference type="Gene3D" id="3.40.630.30">
    <property type="match status" value="1"/>
</dbReference>
<dbReference type="PANTHER" id="PTHR43877">
    <property type="entry name" value="AMINOALKYLPHOSPHONATE N-ACETYLTRANSFERASE-RELATED-RELATED"/>
    <property type="match status" value="1"/>
</dbReference>
<comment type="caution">
    <text evidence="4">The sequence shown here is derived from an EMBL/GenBank/DDBJ whole genome shotgun (WGS) entry which is preliminary data.</text>
</comment>
<dbReference type="EMBL" id="WTYM01000036">
    <property type="protein sequence ID" value="MXO59643.1"/>
    <property type="molecule type" value="Genomic_DNA"/>
</dbReference>
<evidence type="ECO:0000256" key="1">
    <source>
        <dbReference type="ARBA" id="ARBA00022679"/>
    </source>
</evidence>
<evidence type="ECO:0000259" key="3">
    <source>
        <dbReference type="PROSITE" id="PS51186"/>
    </source>
</evidence>
<dbReference type="InterPro" id="IPR050832">
    <property type="entry name" value="Bact_Acetyltransf"/>
</dbReference>
<dbReference type="GO" id="GO:0016747">
    <property type="term" value="F:acyltransferase activity, transferring groups other than amino-acyl groups"/>
    <property type="evidence" value="ECO:0007669"/>
    <property type="project" value="InterPro"/>
</dbReference>
<organism evidence="4 5">
    <name type="scientific">Croceibacterium salegens</name>
    <dbReference type="NCBI Taxonomy" id="1737568"/>
    <lineage>
        <taxon>Bacteria</taxon>
        <taxon>Pseudomonadati</taxon>
        <taxon>Pseudomonadota</taxon>
        <taxon>Alphaproteobacteria</taxon>
        <taxon>Sphingomonadales</taxon>
        <taxon>Erythrobacteraceae</taxon>
        <taxon>Croceibacterium</taxon>
    </lineage>
</organism>
<name>A0A6I4SUU9_9SPHN</name>
<evidence type="ECO:0000313" key="4">
    <source>
        <dbReference type="EMBL" id="MXO59643.1"/>
    </source>
</evidence>